<comment type="caution">
    <text evidence="1">The sequence shown here is derived from an EMBL/GenBank/DDBJ whole genome shotgun (WGS) entry which is preliminary data.</text>
</comment>
<dbReference type="EMBL" id="MU267763">
    <property type="protein sequence ID" value="KAH7909373.1"/>
    <property type="molecule type" value="Genomic_DNA"/>
</dbReference>
<evidence type="ECO:0000313" key="2">
    <source>
        <dbReference type="Proteomes" id="UP000790377"/>
    </source>
</evidence>
<protein>
    <submittedName>
        <fullName evidence="1">Uncharacterized protein</fullName>
    </submittedName>
</protein>
<gene>
    <name evidence="1" type="ORF">BJ138DRAFT_1102720</name>
</gene>
<reference evidence="1" key="1">
    <citation type="journal article" date="2021" name="New Phytol.">
        <title>Evolutionary innovations through gain and loss of genes in the ectomycorrhizal Boletales.</title>
        <authorList>
            <person name="Wu G."/>
            <person name="Miyauchi S."/>
            <person name="Morin E."/>
            <person name="Kuo A."/>
            <person name="Drula E."/>
            <person name="Varga T."/>
            <person name="Kohler A."/>
            <person name="Feng B."/>
            <person name="Cao Y."/>
            <person name="Lipzen A."/>
            <person name="Daum C."/>
            <person name="Hundley H."/>
            <person name="Pangilinan J."/>
            <person name="Johnson J."/>
            <person name="Barry K."/>
            <person name="LaButti K."/>
            <person name="Ng V."/>
            <person name="Ahrendt S."/>
            <person name="Min B."/>
            <person name="Choi I.G."/>
            <person name="Park H."/>
            <person name="Plett J.M."/>
            <person name="Magnuson J."/>
            <person name="Spatafora J.W."/>
            <person name="Nagy L.G."/>
            <person name="Henrissat B."/>
            <person name="Grigoriev I.V."/>
            <person name="Yang Z.L."/>
            <person name="Xu J."/>
            <person name="Martin F.M."/>
        </authorList>
    </citation>
    <scope>NUCLEOTIDE SEQUENCE</scope>
    <source>
        <strain evidence="1">ATCC 28755</strain>
    </source>
</reference>
<name>A0ACB8A9M0_9AGAM</name>
<accession>A0ACB8A9M0</accession>
<proteinExistence type="predicted"/>
<dbReference type="Proteomes" id="UP000790377">
    <property type="component" value="Unassembled WGS sequence"/>
</dbReference>
<organism evidence="1 2">
    <name type="scientific">Hygrophoropsis aurantiaca</name>
    <dbReference type="NCBI Taxonomy" id="72124"/>
    <lineage>
        <taxon>Eukaryota</taxon>
        <taxon>Fungi</taxon>
        <taxon>Dikarya</taxon>
        <taxon>Basidiomycota</taxon>
        <taxon>Agaricomycotina</taxon>
        <taxon>Agaricomycetes</taxon>
        <taxon>Agaricomycetidae</taxon>
        <taxon>Boletales</taxon>
        <taxon>Coniophorineae</taxon>
        <taxon>Hygrophoropsidaceae</taxon>
        <taxon>Hygrophoropsis</taxon>
    </lineage>
</organism>
<sequence>MSTDEVDQGKITDAVRRHSCLKFEMTTAVKRHSSLLARTDLFKHSFNIKPPVPRLKLDDIITLVRTAYCPTKCYTPLAALSTKPHTCDPSLMPLPGPVPNFSNRILHVGIMMHDNIVMPHPPTLQASALGKQKLEASPNIEMINYRSYKHDDGTSISTVPELPGSFQILHVVRFFGLLCDVSALGEDKSAVRVTISGNLGPETEEIIDEYERGVETGLVSFFAAVLEGKDGGFGDPLGALKDVAIIQAALNSDGHTCW</sequence>
<keyword evidence="2" id="KW-1185">Reference proteome</keyword>
<evidence type="ECO:0000313" key="1">
    <source>
        <dbReference type="EMBL" id="KAH7909373.1"/>
    </source>
</evidence>